<organism evidence="1 2">
    <name type="scientific">Chitinophaga terrae</name>
    <name type="common">ex Kim and Jung 2007</name>
    <dbReference type="NCBI Taxonomy" id="408074"/>
    <lineage>
        <taxon>Bacteria</taxon>
        <taxon>Pseudomonadati</taxon>
        <taxon>Bacteroidota</taxon>
        <taxon>Chitinophagia</taxon>
        <taxon>Chitinophagales</taxon>
        <taxon>Chitinophagaceae</taxon>
        <taxon>Chitinophaga</taxon>
    </lineage>
</organism>
<proteinExistence type="predicted"/>
<evidence type="ECO:0000313" key="1">
    <source>
        <dbReference type="EMBL" id="SEB07482.1"/>
    </source>
</evidence>
<dbReference type="STRING" id="408074.SAMN05660909_05186"/>
<dbReference type="EMBL" id="FNRL01000037">
    <property type="protein sequence ID" value="SEB07482.1"/>
    <property type="molecule type" value="Genomic_DNA"/>
</dbReference>
<evidence type="ECO:0000313" key="2">
    <source>
        <dbReference type="Proteomes" id="UP000199656"/>
    </source>
</evidence>
<dbReference type="AlphaFoldDB" id="A0A1H4GFJ0"/>
<protein>
    <recommendedName>
        <fullName evidence="3">DUF2625 domain-containing protein</fullName>
    </recommendedName>
</protein>
<dbReference type="OrthoDB" id="1550811at2"/>
<sequence length="226" mass="25486">MSEKRPISELINTEEPGWALVTEWMRDATHTVEVLPVDEQAARDTLYEIQVTSRSPMGAIILNTGGILVDHGWIRILGSGCPRMNRSIYTWNQGKSMFPDGSAGFLLIADDAAGGFFATNGGGLGEDIGKTYYLDPASLYWEPLGVTYSEFLNFCFSGDLQGYYQDLRWKGWEEDAAKLDGNQVYNFYPTLWTREGKNINEISRKAIAVQEQYELNEDFIRQLGNQ</sequence>
<dbReference type="Pfam" id="PF10946">
    <property type="entry name" value="DUF2625"/>
    <property type="match status" value="1"/>
</dbReference>
<name>A0A1H4GFJ0_9BACT</name>
<dbReference type="Proteomes" id="UP000199656">
    <property type="component" value="Unassembled WGS sequence"/>
</dbReference>
<dbReference type="NCBIfam" id="NF008498">
    <property type="entry name" value="PRK11408.1-5"/>
    <property type="match status" value="1"/>
</dbReference>
<evidence type="ECO:0008006" key="3">
    <source>
        <dbReference type="Google" id="ProtNLM"/>
    </source>
</evidence>
<dbReference type="RefSeq" id="WP_089765569.1">
    <property type="nucleotide sequence ID" value="NZ_BKAT01000060.1"/>
</dbReference>
<dbReference type="InterPro" id="IPR021239">
    <property type="entry name" value="DUF2625"/>
</dbReference>
<keyword evidence="2" id="KW-1185">Reference proteome</keyword>
<reference evidence="2" key="1">
    <citation type="submission" date="2016-10" db="EMBL/GenBank/DDBJ databases">
        <authorList>
            <person name="Varghese N."/>
            <person name="Submissions S."/>
        </authorList>
    </citation>
    <scope>NUCLEOTIDE SEQUENCE [LARGE SCALE GENOMIC DNA]</scope>
    <source>
        <strain evidence="2">DSM 23920</strain>
    </source>
</reference>
<accession>A0A1H4GFJ0</accession>
<gene>
    <name evidence="1" type="ORF">SAMN05660909_05186</name>
</gene>